<keyword evidence="8" id="KW-0732">Signal</keyword>
<keyword evidence="3" id="KW-0812">Transmembrane</keyword>
<keyword evidence="5" id="KW-0297">G-protein coupled receptor</keyword>
<evidence type="ECO:0000256" key="8">
    <source>
        <dbReference type="SAM" id="SignalP"/>
    </source>
</evidence>
<evidence type="ECO:0000256" key="5">
    <source>
        <dbReference type="ARBA" id="ARBA00023040"/>
    </source>
</evidence>
<proteinExistence type="inferred from homology"/>
<comment type="similarity">
    <text evidence="2">Belongs to the G-protein coupled receptor 2 family. Mth subfamily.</text>
</comment>
<feature type="signal peptide" evidence="8">
    <location>
        <begin position="1"/>
        <end position="19"/>
    </location>
</feature>
<keyword evidence="7" id="KW-0807">Transducer</keyword>
<dbReference type="SUPFAM" id="SSF63877">
    <property type="entry name" value="Methuselah ectodomain"/>
    <property type="match status" value="1"/>
</dbReference>
<evidence type="ECO:0000256" key="2">
    <source>
        <dbReference type="ARBA" id="ARBA00008979"/>
    </source>
</evidence>
<evidence type="ECO:0000256" key="3">
    <source>
        <dbReference type="ARBA" id="ARBA00022692"/>
    </source>
</evidence>
<dbReference type="Proteomes" id="UP000837857">
    <property type="component" value="Chromosome 18"/>
</dbReference>
<organism evidence="9 10">
    <name type="scientific">Iphiclides podalirius</name>
    <name type="common">scarce swallowtail</name>
    <dbReference type="NCBI Taxonomy" id="110791"/>
    <lineage>
        <taxon>Eukaryota</taxon>
        <taxon>Metazoa</taxon>
        <taxon>Ecdysozoa</taxon>
        <taxon>Arthropoda</taxon>
        <taxon>Hexapoda</taxon>
        <taxon>Insecta</taxon>
        <taxon>Pterygota</taxon>
        <taxon>Neoptera</taxon>
        <taxon>Endopterygota</taxon>
        <taxon>Lepidoptera</taxon>
        <taxon>Glossata</taxon>
        <taxon>Ditrysia</taxon>
        <taxon>Papilionoidea</taxon>
        <taxon>Papilionidae</taxon>
        <taxon>Papilioninae</taxon>
        <taxon>Iphiclides</taxon>
    </lineage>
</organism>
<dbReference type="InterPro" id="IPR036272">
    <property type="entry name" value="Methuselah_N_sf"/>
</dbReference>
<evidence type="ECO:0000313" key="10">
    <source>
        <dbReference type="Proteomes" id="UP000837857"/>
    </source>
</evidence>
<keyword evidence="4" id="KW-0472">Membrane</keyword>
<protein>
    <recommendedName>
        <fullName evidence="11">Methuselah N-terminal domain-containing protein</fullName>
    </recommendedName>
</protein>
<evidence type="ECO:0000313" key="9">
    <source>
        <dbReference type="EMBL" id="CAH2048682.1"/>
    </source>
</evidence>
<feature type="chain" id="PRO_5046215830" description="Methuselah N-terminal domain-containing protein" evidence="8">
    <location>
        <begin position="20"/>
        <end position="151"/>
    </location>
</feature>
<name>A0ABN8I728_9NEOP</name>
<evidence type="ECO:0000256" key="4">
    <source>
        <dbReference type="ARBA" id="ARBA00022989"/>
    </source>
</evidence>
<feature type="non-terminal residue" evidence="9">
    <location>
        <position position="151"/>
    </location>
</feature>
<reference evidence="9" key="1">
    <citation type="submission" date="2022-03" db="EMBL/GenBank/DDBJ databases">
        <authorList>
            <person name="Martin H S."/>
        </authorList>
    </citation>
    <scope>NUCLEOTIDE SEQUENCE</scope>
</reference>
<keyword evidence="10" id="KW-1185">Reference proteome</keyword>
<evidence type="ECO:0000256" key="7">
    <source>
        <dbReference type="ARBA" id="ARBA00023224"/>
    </source>
</evidence>
<gene>
    <name evidence="9" type="ORF">IPOD504_LOCUS6283</name>
</gene>
<keyword evidence="6" id="KW-0675">Receptor</keyword>
<evidence type="ECO:0000256" key="6">
    <source>
        <dbReference type="ARBA" id="ARBA00023170"/>
    </source>
</evidence>
<evidence type="ECO:0008006" key="11">
    <source>
        <dbReference type="Google" id="ProtNLM"/>
    </source>
</evidence>
<keyword evidence="4" id="KW-1133">Transmembrane helix</keyword>
<dbReference type="EMBL" id="OW152830">
    <property type="protein sequence ID" value="CAH2048682.1"/>
    <property type="molecule type" value="Genomic_DNA"/>
</dbReference>
<evidence type="ECO:0000256" key="1">
    <source>
        <dbReference type="ARBA" id="ARBA00004127"/>
    </source>
</evidence>
<comment type="subcellular location">
    <subcellularLocation>
        <location evidence="1">Endomembrane system</location>
        <topology evidence="1">Multi-pass membrane protein</topology>
    </subcellularLocation>
</comment>
<accession>A0ABN8I728</accession>
<sequence length="151" mass="16551">MKATSALTRLLFLVYSVSCSPCGRLESLNITGGVEFSNGSVIHGGLEYVSGAWYDLEEDGALIRLGCPCIGRVCLWKCCGEGEAFSNKTCAATDHAAANPFSPPIFRGKEPLDVAAHSSFFFMHSRLCDERYLVDTSSPTERIFIQQVMWL</sequence>